<evidence type="ECO:0000313" key="3">
    <source>
        <dbReference type="Proteomes" id="UP000701801"/>
    </source>
</evidence>
<dbReference type="AlphaFoldDB" id="A0A9N9LQ72"/>
<sequence length="79" mass="9074">MPRDVHNPENCKACMLNIKRSKTSDRSQKMPDQFPDPTQMVPPAEDEPEPGEHSKPPSNLSFQFVFLLHVPLDPIKPFY</sequence>
<name>A0A9N9LQ72_9HELO</name>
<protein>
    <submittedName>
        <fullName evidence="2">Uncharacterized protein</fullName>
    </submittedName>
</protein>
<evidence type="ECO:0000313" key="2">
    <source>
        <dbReference type="EMBL" id="CAG8977823.1"/>
    </source>
</evidence>
<evidence type="ECO:0000256" key="1">
    <source>
        <dbReference type="SAM" id="MobiDB-lite"/>
    </source>
</evidence>
<gene>
    <name evidence="2" type="ORF">HYALB_00008989</name>
</gene>
<keyword evidence="3" id="KW-1185">Reference proteome</keyword>
<dbReference type="EMBL" id="CAJVRM010000236">
    <property type="protein sequence ID" value="CAG8977823.1"/>
    <property type="molecule type" value="Genomic_DNA"/>
</dbReference>
<proteinExistence type="predicted"/>
<feature type="region of interest" description="Disordered" evidence="1">
    <location>
        <begin position="19"/>
        <end position="58"/>
    </location>
</feature>
<comment type="caution">
    <text evidence="2">The sequence shown here is derived from an EMBL/GenBank/DDBJ whole genome shotgun (WGS) entry which is preliminary data.</text>
</comment>
<organism evidence="2 3">
    <name type="scientific">Hymenoscyphus albidus</name>
    <dbReference type="NCBI Taxonomy" id="595503"/>
    <lineage>
        <taxon>Eukaryota</taxon>
        <taxon>Fungi</taxon>
        <taxon>Dikarya</taxon>
        <taxon>Ascomycota</taxon>
        <taxon>Pezizomycotina</taxon>
        <taxon>Leotiomycetes</taxon>
        <taxon>Helotiales</taxon>
        <taxon>Helotiaceae</taxon>
        <taxon>Hymenoscyphus</taxon>
    </lineage>
</organism>
<accession>A0A9N9LQ72</accession>
<reference evidence="2" key="1">
    <citation type="submission" date="2021-07" db="EMBL/GenBank/DDBJ databases">
        <authorList>
            <person name="Durling M."/>
        </authorList>
    </citation>
    <scope>NUCLEOTIDE SEQUENCE</scope>
</reference>
<dbReference type="Proteomes" id="UP000701801">
    <property type="component" value="Unassembled WGS sequence"/>
</dbReference>